<dbReference type="Proteomes" id="UP001597327">
    <property type="component" value="Unassembled WGS sequence"/>
</dbReference>
<feature type="region of interest" description="Disordered" evidence="2">
    <location>
        <begin position="357"/>
        <end position="398"/>
    </location>
</feature>
<organism evidence="3 4">
    <name type="scientific">Roseibium aestuarii</name>
    <dbReference type="NCBI Taxonomy" id="2600299"/>
    <lineage>
        <taxon>Bacteria</taxon>
        <taxon>Pseudomonadati</taxon>
        <taxon>Pseudomonadota</taxon>
        <taxon>Alphaproteobacteria</taxon>
        <taxon>Hyphomicrobiales</taxon>
        <taxon>Stappiaceae</taxon>
        <taxon>Roseibium</taxon>
    </lineage>
</organism>
<evidence type="ECO:0000313" key="3">
    <source>
        <dbReference type="EMBL" id="MFD1695719.1"/>
    </source>
</evidence>
<evidence type="ECO:0000256" key="2">
    <source>
        <dbReference type="SAM" id="MobiDB-lite"/>
    </source>
</evidence>
<dbReference type="EMBL" id="JBHUFA010000002">
    <property type="protein sequence ID" value="MFD1695719.1"/>
    <property type="molecule type" value="Genomic_DNA"/>
</dbReference>
<keyword evidence="4" id="KW-1185">Reference proteome</keyword>
<reference evidence="4" key="1">
    <citation type="journal article" date="2019" name="Int. J. Syst. Evol. Microbiol.">
        <title>The Global Catalogue of Microorganisms (GCM) 10K type strain sequencing project: providing services to taxonomists for standard genome sequencing and annotation.</title>
        <authorList>
            <consortium name="The Broad Institute Genomics Platform"/>
            <consortium name="The Broad Institute Genome Sequencing Center for Infectious Disease"/>
            <person name="Wu L."/>
            <person name="Ma J."/>
        </authorList>
    </citation>
    <scope>NUCLEOTIDE SEQUENCE [LARGE SCALE GENOMIC DNA]</scope>
    <source>
        <strain evidence="4">JCM 3369</strain>
    </source>
</reference>
<proteinExistence type="predicted"/>
<accession>A0ABW4JWQ6</accession>
<gene>
    <name evidence="3" type="ORF">ACFSC7_09365</name>
</gene>
<sequence>MFVALGFCVAVLLGLAIMPAFYKRAVRLTRDAILAVNPASYAEVRAAQDFERAQHALALRKVERALDHEREVATRERAEAGRLRALAETLSRDLEETGNKLKKQKKRKGDDTEAVPDTGTADQTALADLRQRLDETEEALARTQADLDLARLRDGGDDADWKPATDTMTLATITGLESQIATLKGRLAAYEQGQTPDETHSIEDVAELAEARAWASRLEADLVDAEARYISAQAEVTRLAVQLEQSTAPADEQQQTLQRDLKWADNETARLTALVRERERALKRTTSKLQRLRADLKRSPELAGLRADLLALSRGLLEQKTGPQTSSAPEPTPVVEAPVLASASSLLGRIVKASIANAPDQATTASTETAENGAVSDMAASPAAPEKTGGRSKAKSVA</sequence>
<evidence type="ECO:0000313" key="4">
    <source>
        <dbReference type="Proteomes" id="UP001597327"/>
    </source>
</evidence>
<feature type="coiled-coil region" evidence="1">
    <location>
        <begin position="264"/>
        <end position="295"/>
    </location>
</feature>
<feature type="region of interest" description="Disordered" evidence="2">
    <location>
        <begin position="95"/>
        <end position="124"/>
    </location>
</feature>
<name>A0ABW4JWQ6_9HYPH</name>
<evidence type="ECO:0000256" key="1">
    <source>
        <dbReference type="SAM" id="Coils"/>
    </source>
</evidence>
<feature type="compositionally biased region" description="Polar residues" evidence="2">
    <location>
        <begin position="360"/>
        <end position="370"/>
    </location>
</feature>
<comment type="caution">
    <text evidence="3">The sequence shown here is derived from an EMBL/GenBank/DDBJ whole genome shotgun (WGS) entry which is preliminary data.</text>
</comment>
<keyword evidence="1" id="KW-0175">Coiled coil</keyword>
<protein>
    <submittedName>
        <fullName evidence="3">Uncharacterized protein</fullName>
    </submittedName>
</protein>
<dbReference type="RefSeq" id="WP_149893698.1">
    <property type="nucleotide sequence ID" value="NZ_JBHUFA010000002.1"/>
</dbReference>